<dbReference type="GO" id="GO:0022857">
    <property type="term" value="F:transmembrane transporter activity"/>
    <property type="evidence" value="ECO:0007669"/>
    <property type="project" value="InterPro"/>
</dbReference>
<dbReference type="InterPro" id="IPR020846">
    <property type="entry name" value="MFS_dom"/>
</dbReference>
<organism evidence="8 9">
    <name type="scientific">Phialocephala subalpina</name>
    <dbReference type="NCBI Taxonomy" id="576137"/>
    <lineage>
        <taxon>Eukaryota</taxon>
        <taxon>Fungi</taxon>
        <taxon>Dikarya</taxon>
        <taxon>Ascomycota</taxon>
        <taxon>Pezizomycotina</taxon>
        <taxon>Leotiomycetes</taxon>
        <taxon>Helotiales</taxon>
        <taxon>Mollisiaceae</taxon>
        <taxon>Phialocephala</taxon>
        <taxon>Phialocephala fortinii species complex</taxon>
    </lineage>
</organism>
<feature type="transmembrane region" description="Helical" evidence="6">
    <location>
        <begin position="252"/>
        <end position="270"/>
    </location>
</feature>
<feature type="transmembrane region" description="Helical" evidence="6">
    <location>
        <begin position="213"/>
        <end position="232"/>
    </location>
</feature>
<sequence length="593" mass="63644">MTAMSEKEESNSPASDSVRVMEEGTRTPTPPPGPLAAPTLGPPGAPNGPVLPRWRLISLSISICFGLFLSLLDTTIVATALFTIGEDLKTINSINWVALAYTLSYLGCAVLFARMADVTGRRNAYVAAFIIFFAFSLGCGFSQTLNQLIACRVLQGIGGSGLYSLAFVIIPEIAPQPKMQQLAGAVIGAVVAMAGVLGPVVGGAITHGTTWRWIFWINAPIGIIPLIAFIIAWPKPHQIHHPERRPLKQLDFLGAGLVIAASVLVVFSFQEAGLRADVWNKAIFVAPLVVGVVLWFALFGWEVLAARKWESTLMTMFPLRLIKRRVFMGHFATTLLAGFPYFMVIYGLPLRIQVVNGRSQLTAGVSLMPMLGSVAVASTISGMVNSKKDFIFPTLFTGAILMTIGSGALSSLENAVSLPAKMYGFEVFVGLGFGLMVSTVSMGASLECELRDRTVAQGIVAQARVLGGSIGIAASTAILGILQSSRLIKTHLVTSFQLETLQNSAREMSPAQLEAVRQTYSDSFSESMKVCAAISGACVLATLLTFRKQKMDIMGRGNEQFNDNMKYVAKQKREAALKAEAKQREAGQAAQKS</sequence>
<evidence type="ECO:0000256" key="1">
    <source>
        <dbReference type="ARBA" id="ARBA00004141"/>
    </source>
</evidence>
<feature type="transmembrane region" description="Helical" evidence="6">
    <location>
        <begin position="326"/>
        <end position="348"/>
    </location>
</feature>
<dbReference type="Gene3D" id="1.20.1720.10">
    <property type="entry name" value="Multidrug resistance protein D"/>
    <property type="match status" value="1"/>
</dbReference>
<feature type="transmembrane region" description="Helical" evidence="6">
    <location>
        <begin position="124"/>
        <end position="143"/>
    </location>
</feature>
<feature type="compositionally biased region" description="Basic and acidic residues" evidence="5">
    <location>
        <begin position="1"/>
        <end position="10"/>
    </location>
</feature>
<evidence type="ECO:0000256" key="6">
    <source>
        <dbReference type="SAM" id="Phobius"/>
    </source>
</evidence>
<feature type="transmembrane region" description="Helical" evidence="6">
    <location>
        <begin position="527"/>
        <end position="546"/>
    </location>
</feature>
<keyword evidence="9" id="KW-1185">Reference proteome</keyword>
<dbReference type="PROSITE" id="PS50850">
    <property type="entry name" value="MFS"/>
    <property type="match status" value="1"/>
</dbReference>
<feature type="domain" description="Major facilitator superfamily (MFS) profile" evidence="7">
    <location>
        <begin position="59"/>
        <end position="550"/>
    </location>
</feature>
<evidence type="ECO:0000313" key="8">
    <source>
        <dbReference type="EMBL" id="CZR67971.1"/>
    </source>
</evidence>
<feature type="transmembrane region" description="Helical" evidence="6">
    <location>
        <begin position="465"/>
        <end position="482"/>
    </location>
</feature>
<dbReference type="EMBL" id="FJOG01000049">
    <property type="protein sequence ID" value="CZR67971.1"/>
    <property type="molecule type" value="Genomic_DNA"/>
</dbReference>
<evidence type="ECO:0000256" key="2">
    <source>
        <dbReference type="ARBA" id="ARBA00022692"/>
    </source>
</evidence>
<dbReference type="InterPro" id="IPR036259">
    <property type="entry name" value="MFS_trans_sf"/>
</dbReference>
<dbReference type="Pfam" id="PF07690">
    <property type="entry name" value="MFS_1"/>
    <property type="match status" value="1"/>
</dbReference>
<gene>
    <name evidence="8" type="ORF">PAC_17870</name>
</gene>
<accession>A0A1L7XSE3</accession>
<evidence type="ECO:0000259" key="7">
    <source>
        <dbReference type="PROSITE" id="PS50850"/>
    </source>
</evidence>
<dbReference type="SUPFAM" id="SSF103473">
    <property type="entry name" value="MFS general substrate transporter"/>
    <property type="match status" value="1"/>
</dbReference>
<dbReference type="PANTHER" id="PTHR23501">
    <property type="entry name" value="MAJOR FACILITATOR SUPERFAMILY"/>
    <property type="match status" value="1"/>
</dbReference>
<keyword evidence="4 6" id="KW-0472">Membrane</keyword>
<feature type="transmembrane region" description="Helical" evidence="6">
    <location>
        <begin position="360"/>
        <end position="378"/>
    </location>
</feature>
<comment type="subcellular location">
    <subcellularLocation>
        <location evidence="1">Membrane</location>
        <topology evidence="1">Multi-pass membrane protein</topology>
    </subcellularLocation>
</comment>
<dbReference type="GO" id="GO:0005886">
    <property type="term" value="C:plasma membrane"/>
    <property type="evidence" value="ECO:0007669"/>
    <property type="project" value="TreeGrafter"/>
</dbReference>
<dbReference type="InterPro" id="IPR011701">
    <property type="entry name" value="MFS"/>
</dbReference>
<feature type="transmembrane region" description="Helical" evidence="6">
    <location>
        <begin position="390"/>
        <end position="410"/>
    </location>
</feature>
<feature type="transmembrane region" description="Helical" evidence="6">
    <location>
        <begin position="94"/>
        <end position="112"/>
    </location>
</feature>
<feature type="region of interest" description="Disordered" evidence="5">
    <location>
        <begin position="1"/>
        <end position="42"/>
    </location>
</feature>
<name>A0A1L7XSE3_9HELO</name>
<feature type="transmembrane region" description="Helical" evidence="6">
    <location>
        <begin position="282"/>
        <end position="305"/>
    </location>
</feature>
<keyword evidence="2 6" id="KW-0812">Transmembrane</keyword>
<dbReference type="Proteomes" id="UP000184330">
    <property type="component" value="Unassembled WGS sequence"/>
</dbReference>
<feature type="transmembrane region" description="Helical" evidence="6">
    <location>
        <begin position="56"/>
        <end position="82"/>
    </location>
</feature>
<evidence type="ECO:0000256" key="5">
    <source>
        <dbReference type="SAM" id="MobiDB-lite"/>
    </source>
</evidence>
<feature type="transmembrane region" description="Helical" evidence="6">
    <location>
        <begin position="149"/>
        <end position="170"/>
    </location>
</feature>
<dbReference type="AlphaFoldDB" id="A0A1L7XSE3"/>
<protein>
    <submittedName>
        <fullName evidence="8">Related to multidrug transporter</fullName>
    </submittedName>
</protein>
<feature type="transmembrane region" description="Helical" evidence="6">
    <location>
        <begin position="422"/>
        <end position="444"/>
    </location>
</feature>
<keyword evidence="3 6" id="KW-1133">Transmembrane helix</keyword>
<dbReference type="PANTHER" id="PTHR23501:SF43">
    <property type="entry name" value="MULTIDRUG TRANSPORTER, PUTATIVE (AFU_ORTHOLOGUE AFUA_6G03040)-RELATED"/>
    <property type="match status" value="1"/>
</dbReference>
<proteinExistence type="predicted"/>
<evidence type="ECO:0000256" key="3">
    <source>
        <dbReference type="ARBA" id="ARBA00022989"/>
    </source>
</evidence>
<reference evidence="8 9" key="1">
    <citation type="submission" date="2016-03" db="EMBL/GenBank/DDBJ databases">
        <authorList>
            <person name="Ploux O."/>
        </authorList>
    </citation>
    <scope>NUCLEOTIDE SEQUENCE [LARGE SCALE GENOMIC DNA]</scope>
    <source>
        <strain evidence="8 9">UAMH 11012</strain>
    </source>
</reference>
<feature type="transmembrane region" description="Helical" evidence="6">
    <location>
        <begin position="182"/>
        <end position="201"/>
    </location>
</feature>
<evidence type="ECO:0000256" key="4">
    <source>
        <dbReference type="ARBA" id="ARBA00023136"/>
    </source>
</evidence>
<dbReference type="OrthoDB" id="440553at2759"/>
<feature type="compositionally biased region" description="Pro residues" evidence="5">
    <location>
        <begin position="28"/>
        <end position="42"/>
    </location>
</feature>
<evidence type="ECO:0000313" key="9">
    <source>
        <dbReference type="Proteomes" id="UP000184330"/>
    </source>
</evidence>